<accession>A0A4C1T8W1</accession>
<dbReference type="OrthoDB" id="10262769at2759"/>
<organism evidence="1 2">
    <name type="scientific">Eumeta variegata</name>
    <name type="common">Bagworm moth</name>
    <name type="synonym">Eumeta japonica</name>
    <dbReference type="NCBI Taxonomy" id="151549"/>
    <lineage>
        <taxon>Eukaryota</taxon>
        <taxon>Metazoa</taxon>
        <taxon>Ecdysozoa</taxon>
        <taxon>Arthropoda</taxon>
        <taxon>Hexapoda</taxon>
        <taxon>Insecta</taxon>
        <taxon>Pterygota</taxon>
        <taxon>Neoptera</taxon>
        <taxon>Endopterygota</taxon>
        <taxon>Lepidoptera</taxon>
        <taxon>Glossata</taxon>
        <taxon>Ditrysia</taxon>
        <taxon>Tineoidea</taxon>
        <taxon>Psychidae</taxon>
        <taxon>Oiketicinae</taxon>
        <taxon>Eumeta</taxon>
    </lineage>
</organism>
<evidence type="ECO:0000313" key="2">
    <source>
        <dbReference type="Proteomes" id="UP000299102"/>
    </source>
</evidence>
<proteinExistence type="predicted"/>
<dbReference type="Proteomes" id="UP000299102">
    <property type="component" value="Unassembled WGS sequence"/>
</dbReference>
<sequence>MRSTCGVSRNVICRYSDVKERYGLKEDVVTKLERGMLRRFGHLEKMNENRHTKEMYRANVCDGKVDDKGRPRKWYADQIGGILKKGQILSTRIRRACMKRSMDVSEAREICKHCTMWKCIVSAYASGRWALRKERPRPRPARKRLNQAPLMNFVDLECCLILNSNLTRAPAACRSVLRGAAACNSLFWERIQALVSMRIFTPSTPPAPPLHLVPPLTNDRKDERM</sequence>
<protein>
    <submittedName>
        <fullName evidence="1">Uncharacterized protein</fullName>
    </submittedName>
</protein>
<gene>
    <name evidence="1" type="ORF">EVAR_5525_1</name>
</gene>
<evidence type="ECO:0000313" key="1">
    <source>
        <dbReference type="EMBL" id="GBP10969.1"/>
    </source>
</evidence>
<dbReference type="EMBL" id="BGZK01000043">
    <property type="protein sequence ID" value="GBP10969.1"/>
    <property type="molecule type" value="Genomic_DNA"/>
</dbReference>
<reference evidence="1 2" key="1">
    <citation type="journal article" date="2019" name="Commun. Biol.">
        <title>The bagworm genome reveals a unique fibroin gene that provides high tensile strength.</title>
        <authorList>
            <person name="Kono N."/>
            <person name="Nakamura H."/>
            <person name="Ohtoshi R."/>
            <person name="Tomita M."/>
            <person name="Numata K."/>
            <person name="Arakawa K."/>
        </authorList>
    </citation>
    <scope>NUCLEOTIDE SEQUENCE [LARGE SCALE GENOMIC DNA]</scope>
</reference>
<name>A0A4C1T8W1_EUMVA</name>
<comment type="caution">
    <text evidence="1">The sequence shown here is derived from an EMBL/GenBank/DDBJ whole genome shotgun (WGS) entry which is preliminary data.</text>
</comment>
<keyword evidence="2" id="KW-1185">Reference proteome</keyword>
<dbReference type="AlphaFoldDB" id="A0A4C1T8W1"/>